<keyword evidence="1" id="KW-0732">Signal</keyword>
<proteinExistence type="predicted"/>
<dbReference type="eggNOG" id="COG2067">
    <property type="taxonomic scope" value="Bacteria"/>
</dbReference>
<evidence type="ECO:0000313" key="3">
    <source>
        <dbReference type="Proteomes" id="UP000182466"/>
    </source>
</evidence>
<accession>A0A1I7B0V7</accession>
<evidence type="ECO:0000313" key="2">
    <source>
        <dbReference type="EMBL" id="SFT80813.1"/>
    </source>
</evidence>
<dbReference type="STRING" id="999627.SAMN05216236_10867"/>
<feature type="signal peptide" evidence="1">
    <location>
        <begin position="1"/>
        <end position="18"/>
    </location>
</feature>
<feature type="chain" id="PRO_5010361364" evidence="1">
    <location>
        <begin position="19"/>
        <end position="115"/>
    </location>
</feature>
<sequence length="115" mass="12451">MRAAILTLILTLAGPLRAQSLPDWEFRLTPYLWMAGLQGQVGTVPGLPPVDVDLSFSDILDDLEFGSMVMGSARNGPWVIYLDTTHVQLSTTEPLGGVMFDVAQSGPTPGVTFRF</sequence>
<gene>
    <name evidence="2" type="ORF">SAMN05216236_10867</name>
</gene>
<protein>
    <submittedName>
        <fullName evidence="2">Uncharacterized protein</fullName>
    </submittedName>
</protein>
<dbReference type="AlphaFoldDB" id="A0A1I7B0V7"/>
<organism evidence="2 3">
    <name type="scientific">Sedimentitalea nanhaiensis</name>
    <dbReference type="NCBI Taxonomy" id="999627"/>
    <lineage>
        <taxon>Bacteria</taxon>
        <taxon>Pseudomonadati</taxon>
        <taxon>Pseudomonadota</taxon>
        <taxon>Alphaproteobacteria</taxon>
        <taxon>Rhodobacterales</taxon>
        <taxon>Paracoccaceae</taxon>
        <taxon>Sedimentitalea</taxon>
    </lineage>
</organism>
<dbReference type="EMBL" id="FPAW01000008">
    <property type="protein sequence ID" value="SFT80813.1"/>
    <property type="molecule type" value="Genomic_DNA"/>
</dbReference>
<dbReference type="RefSeq" id="WP_027263527.1">
    <property type="nucleotide sequence ID" value="NZ_FPAW01000008.1"/>
</dbReference>
<keyword evidence="3" id="KW-1185">Reference proteome</keyword>
<name>A0A1I7B0V7_9RHOB</name>
<dbReference type="Proteomes" id="UP000182466">
    <property type="component" value="Unassembled WGS sequence"/>
</dbReference>
<evidence type="ECO:0000256" key="1">
    <source>
        <dbReference type="SAM" id="SignalP"/>
    </source>
</evidence>
<dbReference type="OrthoDB" id="6555107at2"/>
<reference evidence="2 3" key="1">
    <citation type="submission" date="2016-10" db="EMBL/GenBank/DDBJ databases">
        <authorList>
            <person name="de Groot N.N."/>
        </authorList>
    </citation>
    <scope>NUCLEOTIDE SEQUENCE [LARGE SCALE GENOMIC DNA]</scope>
    <source>
        <strain evidence="2 3">CGMCC 1.10959</strain>
    </source>
</reference>